<accession>A0AAW2D165</accession>
<sequence length="166" mass="18248">MAVTNMSLKLLIDTEGHKVPFVEADKEFIDFLFHILRFPLGTIIPLLKKQGTVGSFGNIYDSIENLSTTNLQPNVNKETLLNLKYKVNVLASMRKMVSFVDPPSATNTGSSGGGGYVKGLVTYMIMDDLEVKPMSTISSITLLNKLNVKHIGALEEKVVELGMDEL</sequence>
<proteinExistence type="predicted"/>
<keyword evidence="2" id="KW-1185">Reference proteome</keyword>
<dbReference type="AlphaFoldDB" id="A0AAW2D165"/>
<name>A0AAW2D165_9ROSI</name>
<dbReference type="InterPro" id="IPR007750">
    <property type="entry name" value="DUF674"/>
</dbReference>
<reference evidence="1 2" key="1">
    <citation type="submission" date="2024-01" db="EMBL/GenBank/DDBJ databases">
        <title>A telomere-to-telomere, gap-free genome of sweet tea (Lithocarpus litseifolius).</title>
        <authorList>
            <person name="Zhou J."/>
        </authorList>
    </citation>
    <scope>NUCLEOTIDE SEQUENCE [LARGE SCALE GENOMIC DNA]</scope>
    <source>
        <strain evidence="1">Zhou-2022a</strain>
        <tissue evidence="1">Leaf</tissue>
    </source>
</reference>
<gene>
    <name evidence="1" type="ORF">SO802_016782</name>
</gene>
<dbReference type="EMBL" id="JAZDWU010000005">
    <property type="protein sequence ID" value="KAL0003001.1"/>
    <property type="molecule type" value="Genomic_DNA"/>
</dbReference>
<dbReference type="Pfam" id="PF05056">
    <property type="entry name" value="DUF674"/>
    <property type="match status" value="2"/>
</dbReference>
<evidence type="ECO:0000313" key="1">
    <source>
        <dbReference type="EMBL" id="KAL0003001.1"/>
    </source>
</evidence>
<comment type="caution">
    <text evidence="1">The sequence shown here is derived from an EMBL/GenBank/DDBJ whole genome shotgun (WGS) entry which is preliminary data.</text>
</comment>
<dbReference type="PANTHER" id="PTHR33103">
    <property type="entry name" value="OS01G0153900 PROTEIN"/>
    <property type="match status" value="1"/>
</dbReference>
<evidence type="ECO:0000313" key="2">
    <source>
        <dbReference type="Proteomes" id="UP001459277"/>
    </source>
</evidence>
<dbReference type="PANTHER" id="PTHR33103:SF19">
    <property type="entry name" value="OS09G0544700 PROTEIN"/>
    <property type="match status" value="1"/>
</dbReference>
<dbReference type="Proteomes" id="UP001459277">
    <property type="component" value="Unassembled WGS sequence"/>
</dbReference>
<organism evidence="1 2">
    <name type="scientific">Lithocarpus litseifolius</name>
    <dbReference type="NCBI Taxonomy" id="425828"/>
    <lineage>
        <taxon>Eukaryota</taxon>
        <taxon>Viridiplantae</taxon>
        <taxon>Streptophyta</taxon>
        <taxon>Embryophyta</taxon>
        <taxon>Tracheophyta</taxon>
        <taxon>Spermatophyta</taxon>
        <taxon>Magnoliopsida</taxon>
        <taxon>eudicotyledons</taxon>
        <taxon>Gunneridae</taxon>
        <taxon>Pentapetalae</taxon>
        <taxon>rosids</taxon>
        <taxon>fabids</taxon>
        <taxon>Fagales</taxon>
        <taxon>Fagaceae</taxon>
        <taxon>Lithocarpus</taxon>
    </lineage>
</organism>
<protein>
    <submittedName>
        <fullName evidence="1">Uncharacterized protein</fullName>
    </submittedName>
</protein>